<dbReference type="InterPro" id="IPR036388">
    <property type="entry name" value="WH-like_DNA-bd_sf"/>
</dbReference>
<keyword evidence="2" id="KW-0805">Transcription regulation</keyword>
<dbReference type="Pfam" id="PF00126">
    <property type="entry name" value="HTH_1"/>
    <property type="match status" value="1"/>
</dbReference>
<organism evidence="6 7">
    <name type="scientific">Streptomyces nigrescens</name>
    <dbReference type="NCBI Taxonomy" id="1920"/>
    <lineage>
        <taxon>Bacteria</taxon>
        <taxon>Bacillati</taxon>
        <taxon>Actinomycetota</taxon>
        <taxon>Actinomycetes</taxon>
        <taxon>Kitasatosporales</taxon>
        <taxon>Streptomycetaceae</taxon>
        <taxon>Streptomyces</taxon>
    </lineage>
</organism>
<keyword evidence="7" id="KW-1185">Reference proteome</keyword>
<dbReference type="RefSeq" id="WP_277410950.1">
    <property type="nucleotide sequence ID" value="NZ_CP114203.1"/>
</dbReference>
<reference evidence="6 7" key="1">
    <citation type="submission" date="2022-12" db="EMBL/GenBank/DDBJ databases">
        <authorList>
            <person name="Ruckert C."/>
            <person name="Busche T."/>
            <person name="Kalinowski J."/>
            <person name="Wittmann C."/>
        </authorList>
    </citation>
    <scope>NUCLEOTIDE SEQUENCE [LARGE SCALE GENOMIC DNA]</scope>
    <source>
        <strain evidence="6 7">DSM 40276</strain>
    </source>
</reference>
<dbReference type="InterPro" id="IPR000847">
    <property type="entry name" value="LysR_HTH_N"/>
</dbReference>
<dbReference type="InterPro" id="IPR036390">
    <property type="entry name" value="WH_DNA-bd_sf"/>
</dbReference>
<keyword evidence="4" id="KW-0804">Transcription</keyword>
<evidence type="ECO:0000313" key="6">
    <source>
        <dbReference type="EMBL" id="WAU03741.1"/>
    </source>
</evidence>
<dbReference type="PANTHER" id="PTHR30346">
    <property type="entry name" value="TRANSCRIPTIONAL DUAL REGULATOR HCAR-RELATED"/>
    <property type="match status" value="1"/>
</dbReference>
<dbReference type="Gene3D" id="1.10.10.10">
    <property type="entry name" value="Winged helix-like DNA-binding domain superfamily/Winged helix DNA-binding domain"/>
    <property type="match status" value="1"/>
</dbReference>
<evidence type="ECO:0000259" key="5">
    <source>
        <dbReference type="PROSITE" id="PS50931"/>
    </source>
</evidence>
<evidence type="ECO:0000256" key="1">
    <source>
        <dbReference type="ARBA" id="ARBA00009437"/>
    </source>
</evidence>
<dbReference type="CDD" id="cd05466">
    <property type="entry name" value="PBP2_LTTR_substrate"/>
    <property type="match status" value="1"/>
</dbReference>
<gene>
    <name evidence="6" type="ORF">STRNI_001913</name>
</gene>
<dbReference type="Pfam" id="PF03466">
    <property type="entry name" value="LysR_substrate"/>
    <property type="match status" value="1"/>
</dbReference>
<evidence type="ECO:0000256" key="3">
    <source>
        <dbReference type="ARBA" id="ARBA00023125"/>
    </source>
</evidence>
<evidence type="ECO:0000256" key="2">
    <source>
        <dbReference type="ARBA" id="ARBA00023015"/>
    </source>
</evidence>
<feature type="domain" description="HTH lysR-type" evidence="5">
    <location>
        <begin position="8"/>
        <end position="65"/>
    </location>
</feature>
<keyword evidence="3" id="KW-0238">DNA-binding</keyword>
<dbReference type="PROSITE" id="PS50931">
    <property type="entry name" value="HTH_LYSR"/>
    <property type="match status" value="1"/>
</dbReference>
<dbReference type="PANTHER" id="PTHR30346:SF29">
    <property type="entry name" value="LYSR SUBSTRATE-BINDING"/>
    <property type="match status" value="1"/>
</dbReference>
<dbReference type="EMBL" id="CP114203">
    <property type="protein sequence ID" value="WAU03741.1"/>
    <property type="molecule type" value="Genomic_DNA"/>
</dbReference>
<protein>
    <submittedName>
        <fullName evidence="6">LysR family transcriptional regulator</fullName>
    </submittedName>
</protein>
<accession>A0ABY7J1W2</accession>
<evidence type="ECO:0000313" key="7">
    <source>
        <dbReference type="Proteomes" id="UP001210169"/>
    </source>
</evidence>
<dbReference type="SUPFAM" id="SSF46785">
    <property type="entry name" value="Winged helix' DNA-binding domain"/>
    <property type="match status" value="1"/>
</dbReference>
<comment type="similarity">
    <text evidence="1">Belongs to the LysR transcriptional regulatory family.</text>
</comment>
<name>A0ABY7J1W2_STRNI</name>
<dbReference type="InterPro" id="IPR005119">
    <property type="entry name" value="LysR_subst-bd"/>
</dbReference>
<sequence>MKSPDAFPTLKQLNLLLALVDSDGIASAGARLGMTPSATSHALRALEATLGTAVVNRNAPGVELTYAGQQILRHVRDVFAALRLIQTTAATSAGLKAGLLRIGSFGTSSSLTLLPPLLAGFQERYPGVEVSVTEKTDLEIEQDLTARRIEIGVVTLPKPQFDTLPLAVDDLVAVVPERHELADTDPIDLRDLGRHPFILTHAGSQELIACMFARAGIQPKVTHELQQLNSLLEFVAQGHGVSIVASLALPNRHDGAVYRRITPRSSRRVGLACLNEGRLSPAGAALWRQARTMHTRAE</sequence>
<evidence type="ECO:0000256" key="4">
    <source>
        <dbReference type="ARBA" id="ARBA00023163"/>
    </source>
</evidence>
<dbReference type="GeneID" id="301331103"/>
<proteinExistence type="inferred from homology"/>
<dbReference type="Gene3D" id="3.40.190.290">
    <property type="match status" value="1"/>
</dbReference>
<dbReference type="SUPFAM" id="SSF53850">
    <property type="entry name" value="Periplasmic binding protein-like II"/>
    <property type="match status" value="1"/>
</dbReference>
<dbReference type="Proteomes" id="UP001210169">
    <property type="component" value="Chromosome"/>
</dbReference>